<dbReference type="AlphaFoldDB" id="A0A8H2XJ37"/>
<dbReference type="Gene3D" id="3.30.559.10">
    <property type="entry name" value="Chloramphenicol acetyltransferase-like domain"/>
    <property type="match status" value="1"/>
</dbReference>
<organism evidence="1 2">
    <name type="scientific">Rhizoctonia solani</name>
    <dbReference type="NCBI Taxonomy" id="456999"/>
    <lineage>
        <taxon>Eukaryota</taxon>
        <taxon>Fungi</taxon>
        <taxon>Dikarya</taxon>
        <taxon>Basidiomycota</taxon>
        <taxon>Agaricomycotina</taxon>
        <taxon>Agaricomycetes</taxon>
        <taxon>Cantharellales</taxon>
        <taxon>Ceratobasidiaceae</taxon>
        <taxon>Rhizoctonia</taxon>
    </lineage>
</organism>
<dbReference type="InterPro" id="IPR023213">
    <property type="entry name" value="CAT-like_dom_sf"/>
</dbReference>
<name>A0A8H2XJ37_9AGAM</name>
<dbReference type="PANTHER" id="PTHR28037">
    <property type="entry name" value="ALCOHOL O-ACETYLTRANSFERASE 1-RELATED"/>
    <property type="match status" value="1"/>
</dbReference>
<gene>
    <name evidence="1" type="ORF">RDB_LOCUS15146</name>
</gene>
<evidence type="ECO:0000313" key="2">
    <source>
        <dbReference type="Proteomes" id="UP000663850"/>
    </source>
</evidence>
<dbReference type="PANTHER" id="PTHR28037:SF1">
    <property type="entry name" value="ALCOHOL O-ACETYLTRANSFERASE 1-RELATED"/>
    <property type="match status" value="1"/>
</dbReference>
<comment type="caution">
    <text evidence="1">The sequence shown here is derived from an EMBL/GenBank/DDBJ whole genome shotgun (WGS) entry which is preliminary data.</text>
</comment>
<reference evidence="1" key="1">
    <citation type="submission" date="2021-01" db="EMBL/GenBank/DDBJ databases">
        <authorList>
            <person name="Kaushik A."/>
        </authorList>
    </citation>
    <scope>NUCLEOTIDE SEQUENCE</scope>
    <source>
        <strain evidence="1">Type strain: AG8-Rh-89/</strain>
    </source>
</reference>
<dbReference type="EMBL" id="CAJMWZ010000825">
    <property type="protein sequence ID" value="CAE6426511.1"/>
    <property type="molecule type" value="Genomic_DNA"/>
</dbReference>
<dbReference type="InterPro" id="IPR052058">
    <property type="entry name" value="Alcohol_O-acetyltransferase"/>
</dbReference>
<accession>A0A8H2XJ37</accession>
<evidence type="ECO:0000313" key="1">
    <source>
        <dbReference type="EMBL" id="CAE6426511.1"/>
    </source>
</evidence>
<dbReference type="Proteomes" id="UP000663850">
    <property type="component" value="Unassembled WGS sequence"/>
</dbReference>
<proteinExistence type="predicted"/>
<protein>
    <submittedName>
        <fullName evidence="1">Uncharacterized protein</fullName>
    </submittedName>
</protein>
<sequence length="527" mass="57808">MATTRFSPPLTPPQTYNSIAEDLESGRPTFARQLGCNELSYYLPSRADGVNDMYLHLGFHAPPELITPPRVHTIWATQRLKHPLLASRISGPDVSCTRFEYFVPATTEAAIQLAAEESTFTSSSKDDLLSSYLNGPRLLSASRTSFLIIARDPEQGDKWHLMLCAMHCIGDGMALHTCANEMLSLLGAGGQVDELRRVVALELGKRIGVPRPMEAALPTLSNKFGRAISMVDDKLLAAKQIVFPKTKGLERKTVVPTISFDEDRTKRILSRCKANGVSVSSAIFALCNIAWARMLARGSVSVEMGAKLPTLMYTALNTRPWLDQADKDESFFRLNIGYFNIILPSFVPSDPASANRTFWHRARLAKAQSSLAVKSPFITARTQITAGKREEQAIKWAKIDDEAAAERNGLLTPVSTPIKEQQPALPSVSSQMVSPPAPKPAPSTALMGLSLLGNLDGMYKHASYGAIKLTELTTGSRQRAGAILLFNYTFVGKLWPCFGYDENGFEQGVVEEFWKELLDGVDELLGA</sequence>